<reference evidence="2" key="1">
    <citation type="submission" date="2024-06" db="EMBL/GenBank/DDBJ databases">
        <title>Multi-omics analyses provide insights into the biosynthesis of the anticancer antibiotic pleurotin in Hohenbuehelia grisea.</title>
        <authorList>
            <person name="Weaver J.A."/>
            <person name="Alberti F."/>
        </authorList>
    </citation>
    <scope>NUCLEOTIDE SEQUENCE [LARGE SCALE GENOMIC DNA]</scope>
    <source>
        <strain evidence="2">T-177</strain>
    </source>
</reference>
<dbReference type="InterPro" id="IPR027417">
    <property type="entry name" value="P-loop_NTPase"/>
</dbReference>
<accession>A0ABR3IXQ6</accession>
<dbReference type="EMBL" id="JASNQZ010000014">
    <property type="protein sequence ID" value="KAL0947981.1"/>
    <property type="molecule type" value="Genomic_DNA"/>
</dbReference>
<evidence type="ECO:0000313" key="1">
    <source>
        <dbReference type="EMBL" id="KAL0947981.1"/>
    </source>
</evidence>
<name>A0ABR3IXQ6_9AGAR</name>
<gene>
    <name evidence="1" type="ORF">HGRIS_010607</name>
</gene>
<comment type="caution">
    <text evidence="1">The sequence shown here is derived from an EMBL/GenBank/DDBJ whole genome shotgun (WGS) entry which is preliminary data.</text>
</comment>
<evidence type="ECO:0000313" key="2">
    <source>
        <dbReference type="Proteomes" id="UP001556367"/>
    </source>
</evidence>
<proteinExistence type="predicted"/>
<dbReference type="Gene3D" id="3.40.50.300">
    <property type="entry name" value="P-loop containing nucleotide triphosphate hydrolases"/>
    <property type="match status" value="1"/>
</dbReference>
<organism evidence="1 2">
    <name type="scientific">Hohenbuehelia grisea</name>
    <dbReference type="NCBI Taxonomy" id="104357"/>
    <lineage>
        <taxon>Eukaryota</taxon>
        <taxon>Fungi</taxon>
        <taxon>Dikarya</taxon>
        <taxon>Basidiomycota</taxon>
        <taxon>Agaricomycotina</taxon>
        <taxon>Agaricomycetes</taxon>
        <taxon>Agaricomycetidae</taxon>
        <taxon>Agaricales</taxon>
        <taxon>Pleurotineae</taxon>
        <taxon>Pleurotaceae</taxon>
        <taxon>Hohenbuehelia</taxon>
    </lineage>
</organism>
<protein>
    <recommendedName>
        <fullName evidence="3">G domain-containing protein</fullName>
    </recommendedName>
</protein>
<evidence type="ECO:0008006" key="3">
    <source>
        <dbReference type="Google" id="ProtNLM"/>
    </source>
</evidence>
<dbReference type="Proteomes" id="UP001556367">
    <property type="component" value="Unassembled WGS sequence"/>
</dbReference>
<dbReference type="CDD" id="cd00882">
    <property type="entry name" value="Ras_like_GTPase"/>
    <property type="match status" value="1"/>
</dbReference>
<sequence length="325" mass="37484">MSKWVLPMIRTHSGSQAWLTDNLDDMMKLREKCNRFRVLIVGRANAGKTTILQKICNTTEDATIQDPRGQSFDKSVLLPTHMRGMHDIENEMVFPNNPGFVFHDSRGIEAGGVDELQLLKKFITTRSKAKKLEDRIHVIWYCIPVDNDRIFTTTEDGLFDGLVLGKAPVIAIFTKFDHRDIPAYKALTKEGIEREKARELAPARAMQDFEKDCLELIYKRKNPPKKHVYLRDMHHPDTTCIELAERTAEALESGVLKMMFVSTQRASLSLCMKYSIERIVVTKFIEYRRTVGVMPLLNQEDMKKLACYVLVYFPNDLDVSPCFRY</sequence>
<dbReference type="SUPFAM" id="SSF52540">
    <property type="entry name" value="P-loop containing nucleoside triphosphate hydrolases"/>
    <property type="match status" value="1"/>
</dbReference>
<keyword evidence="2" id="KW-1185">Reference proteome</keyword>